<dbReference type="InterPro" id="IPR050933">
    <property type="entry name" value="Circadian_TF"/>
</dbReference>
<dbReference type="PROSITE" id="PS50112">
    <property type="entry name" value="PAS"/>
    <property type="match status" value="2"/>
</dbReference>
<organism evidence="2 3">
    <name type="scientific">Basidiobolus ranarum</name>
    <dbReference type="NCBI Taxonomy" id="34480"/>
    <lineage>
        <taxon>Eukaryota</taxon>
        <taxon>Fungi</taxon>
        <taxon>Fungi incertae sedis</taxon>
        <taxon>Zoopagomycota</taxon>
        <taxon>Entomophthoromycotina</taxon>
        <taxon>Basidiobolomycetes</taxon>
        <taxon>Basidiobolales</taxon>
        <taxon>Basidiobolaceae</taxon>
        <taxon>Basidiobolus</taxon>
    </lineage>
</organism>
<keyword evidence="3" id="KW-1185">Reference proteome</keyword>
<dbReference type="InterPro" id="IPR035965">
    <property type="entry name" value="PAS-like_dom_sf"/>
</dbReference>
<reference evidence="2 3" key="1">
    <citation type="submission" date="2023-04" db="EMBL/GenBank/DDBJ databases">
        <title>Genome of Basidiobolus ranarum AG-B5.</title>
        <authorList>
            <person name="Stajich J.E."/>
            <person name="Carter-House D."/>
            <person name="Gryganskyi A."/>
        </authorList>
    </citation>
    <scope>NUCLEOTIDE SEQUENCE [LARGE SCALE GENOMIC DNA]</scope>
    <source>
        <strain evidence="2 3">AG-B5</strain>
    </source>
</reference>
<evidence type="ECO:0000313" key="2">
    <source>
        <dbReference type="EMBL" id="KAK9762746.1"/>
    </source>
</evidence>
<accession>A0ABR2WMQ9</accession>
<evidence type="ECO:0000313" key="3">
    <source>
        <dbReference type="Proteomes" id="UP001479436"/>
    </source>
</evidence>
<dbReference type="SUPFAM" id="SSF55785">
    <property type="entry name" value="PYP-like sensor domain (PAS domain)"/>
    <property type="match status" value="2"/>
</dbReference>
<evidence type="ECO:0000259" key="1">
    <source>
        <dbReference type="PROSITE" id="PS50112"/>
    </source>
</evidence>
<feature type="domain" description="PAS" evidence="1">
    <location>
        <begin position="178"/>
        <end position="224"/>
    </location>
</feature>
<feature type="domain" description="PAS" evidence="1">
    <location>
        <begin position="24"/>
        <end position="70"/>
    </location>
</feature>
<sequence length="279" mass="31902">MGDPHGCSDISFFGIHEATRKNEIIFISESVEDALGYEAREMVCNSTFEYCHPDDMTCILSVFDDCIRNQRLGAIVHTRARGKFGWVELEIVWSFCHNIIFHTSRLIRGPNHFESRMDPPSNFIEPNFPESRSTLNLHKNTPLEFAHPSAPPSERLNESTAEPRVGLVLNRFSYYCYIQYCSELVGYMFGISQKEILGNSFLSYIHPNDLERVEEQLTYIKSQNTLLPITFTFISPYGDVPVQGMFSATMDGIVAVIRHANSKFPIGCAVHYFTNTYRQ</sequence>
<dbReference type="EMBL" id="JASJQH010000845">
    <property type="protein sequence ID" value="KAK9762746.1"/>
    <property type="molecule type" value="Genomic_DNA"/>
</dbReference>
<dbReference type="CDD" id="cd00130">
    <property type="entry name" value="PAS"/>
    <property type="match status" value="2"/>
</dbReference>
<protein>
    <recommendedName>
        <fullName evidence="1">PAS domain-containing protein</fullName>
    </recommendedName>
</protein>
<proteinExistence type="predicted"/>
<dbReference type="Pfam" id="PF08447">
    <property type="entry name" value="PAS_3"/>
    <property type="match status" value="1"/>
</dbReference>
<name>A0ABR2WMQ9_9FUNG</name>
<dbReference type="SMART" id="SM00091">
    <property type="entry name" value="PAS"/>
    <property type="match status" value="2"/>
</dbReference>
<dbReference type="InterPro" id="IPR013655">
    <property type="entry name" value="PAS_fold_3"/>
</dbReference>
<dbReference type="Proteomes" id="UP001479436">
    <property type="component" value="Unassembled WGS sequence"/>
</dbReference>
<dbReference type="PANTHER" id="PTHR23042">
    <property type="entry name" value="CIRCADIAN PROTEIN CLOCK/ARNT/BMAL/PAS"/>
    <property type="match status" value="1"/>
</dbReference>
<comment type="caution">
    <text evidence="2">The sequence shown here is derived from an EMBL/GenBank/DDBJ whole genome shotgun (WGS) entry which is preliminary data.</text>
</comment>
<dbReference type="Gene3D" id="3.30.450.20">
    <property type="entry name" value="PAS domain"/>
    <property type="match status" value="2"/>
</dbReference>
<dbReference type="InterPro" id="IPR000014">
    <property type="entry name" value="PAS"/>
</dbReference>
<gene>
    <name evidence="2" type="ORF">K7432_011222</name>
</gene>